<sequence>MAGFYLILEAIMLGYACYSWYWQANIDLKGQYRFSSIIWSLIFIWLGFSWQLIEKNDQGLTVFLASFILIGIIDGFTGFGAKKVVVAGYFKRTISYADIDLITLIRVPNPKKKQVICILTTNQNRQYYLRFAQSIAKIVGTIKSHVNHDIRIEIQDII</sequence>
<feature type="transmembrane region" description="Helical" evidence="1">
    <location>
        <begin position="6"/>
        <end position="22"/>
    </location>
</feature>
<dbReference type="Proteomes" id="UP000265862">
    <property type="component" value="Unassembled WGS sequence"/>
</dbReference>
<protein>
    <submittedName>
        <fullName evidence="4">Uncharacterized protein</fullName>
    </submittedName>
</protein>
<dbReference type="EMBL" id="FOMN01000010">
    <property type="protein sequence ID" value="SFD59470.1"/>
    <property type="molecule type" value="Genomic_DNA"/>
</dbReference>
<accession>A0A1I1TV87</accession>
<name>A0A1I1TV87_9LACO</name>
<evidence type="ECO:0000313" key="6">
    <source>
        <dbReference type="Proteomes" id="UP000265862"/>
    </source>
</evidence>
<reference evidence="6 7" key="3">
    <citation type="submission" date="2018-07" db="EMBL/GenBank/DDBJ databases">
        <title>Genome sequences of six Lactobacillus spp. isolated from bumble bee guts.</title>
        <authorList>
            <person name="Motta E.V.S."/>
            <person name="Moran N.A."/>
        </authorList>
    </citation>
    <scope>NUCLEOTIDE SEQUENCE [LARGE SCALE GENOMIC DNA]</scope>
    <source>
        <strain evidence="2 7">BI-4G</strain>
        <strain evidence="3 6">OCC3</strain>
    </source>
</reference>
<organism evidence="4 5">
    <name type="scientific">Lactobacillus bombicola</name>
    <dbReference type="NCBI Taxonomy" id="1505723"/>
    <lineage>
        <taxon>Bacteria</taxon>
        <taxon>Bacillati</taxon>
        <taxon>Bacillota</taxon>
        <taxon>Bacilli</taxon>
        <taxon>Lactobacillales</taxon>
        <taxon>Lactobacillaceae</taxon>
        <taxon>Lactobacillus</taxon>
    </lineage>
</organism>
<dbReference type="AlphaFoldDB" id="A0A1I1TV87"/>
<reference evidence="5" key="2">
    <citation type="submission" date="2016-10" db="EMBL/GenBank/DDBJ databases">
        <authorList>
            <person name="Varghese N."/>
            <person name="Submissions S."/>
        </authorList>
    </citation>
    <scope>NUCLEOTIDE SEQUENCE [LARGE SCALE GENOMIC DNA]</scope>
    <source>
        <strain evidence="5">R-53102</strain>
    </source>
</reference>
<keyword evidence="1" id="KW-1133">Transmembrane helix</keyword>
<dbReference type="STRING" id="1505723.SAMN04487792_1507"/>
<reference evidence="4" key="1">
    <citation type="submission" date="2016-10" db="EMBL/GenBank/DDBJ databases">
        <authorList>
            <person name="de Groot N.N."/>
        </authorList>
    </citation>
    <scope>NUCLEOTIDE SEQUENCE [LARGE SCALE GENOMIC DNA]</scope>
    <source>
        <strain evidence="4">R-53102</strain>
    </source>
</reference>
<dbReference type="EMBL" id="QOCU01000008">
    <property type="protein sequence ID" value="RHW49386.1"/>
    <property type="molecule type" value="Genomic_DNA"/>
</dbReference>
<evidence type="ECO:0000313" key="5">
    <source>
        <dbReference type="Proteomes" id="UP000199599"/>
    </source>
</evidence>
<evidence type="ECO:0000313" key="2">
    <source>
        <dbReference type="EMBL" id="RHW49386.1"/>
    </source>
</evidence>
<evidence type="ECO:0000313" key="4">
    <source>
        <dbReference type="EMBL" id="SFD59470.1"/>
    </source>
</evidence>
<feature type="transmembrane region" description="Helical" evidence="1">
    <location>
        <begin position="59"/>
        <end position="81"/>
    </location>
</feature>
<keyword evidence="7" id="KW-1185">Reference proteome</keyword>
<evidence type="ECO:0000256" key="1">
    <source>
        <dbReference type="SAM" id="Phobius"/>
    </source>
</evidence>
<dbReference type="EMBL" id="QOCV01000002">
    <property type="protein sequence ID" value="RHW55196.1"/>
    <property type="molecule type" value="Genomic_DNA"/>
</dbReference>
<keyword evidence="1" id="KW-0812">Transmembrane</keyword>
<evidence type="ECO:0000313" key="3">
    <source>
        <dbReference type="EMBL" id="RHW55196.1"/>
    </source>
</evidence>
<keyword evidence="1" id="KW-0472">Membrane</keyword>
<proteinExistence type="predicted"/>
<gene>
    <name evidence="2" type="ORF">DS834_07310</name>
    <name evidence="3" type="ORF">DS835_01060</name>
    <name evidence="4" type="ORF">SAMN04487792_1507</name>
</gene>
<dbReference type="Proteomes" id="UP000199599">
    <property type="component" value="Unassembled WGS sequence"/>
</dbReference>
<evidence type="ECO:0000313" key="7">
    <source>
        <dbReference type="Proteomes" id="UP000283380"/>
    </source>
</evidence>
<dbReference type="Proteomes" id="UP000283380">
    <property type="component" value="Unassembled WGS sequence"/>
</dbReference>
<feature type="transmembrane region" description="Helical" evidence="1">
    <location>
        <begin position="34"/>
        <end position="53"/>
    </location>
</feature>
<dbReference type="RefSeq" id="WP_090093957.1">
    <property type="nucleotide sequence ID" value="NZ_CBCRVU010000004.1"/>
</dbReference>